<dbReference type="GO" id="GO:0016757">
    <property type="term" value="F:glycosyltransferase activity"/>
    <property type="evidence" value="ECO:0007669"/>
    <property type="project" value="UniProtKB-KW"/>
</dbReference>
<keyword evidence="1" id="KW-0328">Glycosyltransferase</keyword>
<dbReference type="Gene3D" id="3.40.50.2020">
    <property type="match status" value="1"/>
</dbReference>
<evidence type="ECO:0000313" key="2">
    <source>
        <dbReference type="Proteomes" id="UP000184278"/>
    </source>
</evidence>
<dbReference type="EMBL" id="FQXK01000004">
    <property type="protein sequence ID" value="SHH41887.1"/>
    <property type="molecule type" value="Genomic_DNA"/>
</dbReference>
<dbReference type="STRING" id="1121131.SAMN02745229_00396"/>
<proteinExistence type="predicted"/>
<dbReference type="SUPFAM" id="SSF53271">
    <property type="entry name" value="PRTase-like"/>
    <property type="match status" value="1"/>
</dbReference>
<keyword evidence="1" id="KW-0808">Transferase</keyword>
<dbReference type="Proteomes" id="UP000184278">
    <property type="component" value="Unassembled WGS sequence"/>
</dbReference>
<accession>A0A1M5STV5</accession>
<evidence type="ECO:0000313" key="1">
    <source>
        <dbReference type="EMBL" id="SHH41887.1"/>
    </source>
</evidence>
<reference evidence="2" key="1">
    <citation type="submission" date="2016-11" db="EMBL/GenBank/DDBJ databases">
        <authorList>
            <person name="Varghese N."/>
            <person name="Submissions S."/>
        </authorList>
    </citation>
    <scope>NUCLEOTIDE SEQUENCE [LARGE SCALE GENOMIC DNA]</scope>
    <source>
        <strain evidence="2">DSM 3071</strain>
    </source>
</reference>
<gene>
    <name evidence="1" type="ORF">SAMN02745229_00396</name>
</gene>
<sequence length="223" mass="24743">MITPGTERLMLEYTKIYSKKYPDIALKVIPGHFVTPNSHINYYMDMTTMKTRQSEARAIAMAMSQSYMATTVIDTIICMDGTEVIGAYLADELSKAGILSMNRHKTIYVATPEYDQAGQLIFRDNMLMMVNEKHVLLLLASMTTGKTVSRAIEGIKYYGGHVSGVSTIFSAGTSVAGHEINALFTKADIPDYISYSHDNCKMCQDGTRITAICNGFGYSEVRH</sequence>
<dbReference type="CDD" id="cd06223">
    <property type="entry name" value="PRTases_typeI"/>
    <property type="match status" value="1"/>
</dbReference>
<dbReference type="InterPro" id="IPR029057">
    <property type="entry name" value="PRTase-like"/>
</dbReference>
<protein>
    <submittedName>
        <fullName evidence="1">Orotate phosphoribosyltransferase</fullName>
    </submittedName>
</protein>
<dbReference type="AlphaFoldDB" id="A0A1M5STV5"/>
<name>A0A1M5STV5_BUTFI</name>
<keyword evidence="2" id="KW-1185">Reference proteome</keyword>
<dbReference type="InterPro" id="IPR000836">
    <property type="entry name" value="PRTase_dom"/>
</dbReference>
<organism evidence="1 2">
    <name type="scientific">Butyrivibrio fibrisolvens DSM 3071</name>
    <dbReference type="NCBI Taxonomy" id="1121131"/>
    <lineage>
        <taxon>Bacteria</taxon>
        <taxon>Bacillati</taxon>
        <taxon>Bacillota</taxon>
        <taxon>Clostridia</taxon>
        <taxon>Lachnospirales</taxon>
        <taxon>Lachnospiraceae</taxon>
        <taxon>Butyrivibrio</taxon>
    </lineage>
</organism>